<dbReference type="PROSITE" id="PS51257">
    <property type="entry name" value="PROKAR_LIPOPROTEIN"/>
    <property type="match status" value="1"/>
</dbReference>
<evidence type="ECO:0000256" key="1">
    <source>
        <dbReference type="ARBA" id="ARBA00004442"/>
    </source>
</evidence>
<evidence type="ECO:0000256" key="5">
    <source>
        <dbReference type="ARBA" id="ARBA00023237"/>
    </source>
</evidence>
<dbReference type="InterPro" id="IPR012944">
    <property type="entry name" value="SusD_RagB_dom"/>
</dbReference>
<dbReference type="Gene3D" id="1.25.40.390">
    <property type="match status" value="1"/>
</dbReference>
<comment type="caution">
    <text evidence="8">The sequence shown here is derived from an EMBL/GenBank/DDBJ whole genome shotgun (WGS) entry which is preliminary data.</text>
</comment>
<keyword evidence="9" id="KW-1185">Reference proteome</keyword>
<feature type="domain" description="SusD-like N-terminal" evidence="7">
    <location>
        <begin position="101"/>
        <end position="232"/>
    </location>
</feature>
<proteinExistence type="inferred from homology"/>
<name>A0ABS1KUB9_9BACT</name>
<keyword evidence="4" id="KW-0472">Membrane</keyword>
<dbReference type="SUPFAM" id="SSF48452">
    <property type="entry name" value="TPR-like"/>
    <property type="match status" value="1"/>
</dbReference>
<reference evidence="8 9" key="1">
    <citation type="submission" date="2021-01" db="EMBL/GenBank/DDBJ databases">
        <title>Chryseolinea sp. Jin1 Genome sequencing and assembly.</title>
        <authorList>
            <person name="Kim I."/>
        </authorList>
    </citation>
    <scope>NUCLEOTIDE SEQUENCE [LARGE SCALE GENOMIC DNA]</scope>
    <source>
        <strain evidence="8 9">Jin1</strain>
    </source>
</reference>
<evidence type="ECO:0000259" key="7">
    <source>
        <dbReference type="Pfam" id="PF14322"/>
    </source>
</evidence>
<dbReference type="CDD" id="cd08977">
    <property type="entry name" value="SusD"/>
    <property type="match status" value="1"/>
</dbReference>
<evidence type="ECO:0000313" key="8">
    <source>
        <dbReference type="EMBL" id="MBL0743040.1"/>
    </source>
</evidence>
<evidence type="ECO:0000256" key="4">
    <source>
        <dbReference type="ARBA" id="ARBA00023136"/>
    </source>
</evidence>
<dbReference type="Pfam" id="PF14322">
    <property type="entry name" value="SusD-like_3"/>
    <property type="match status" value="1"/>
</dbReference>
<dbReference type="InterPro" id="IPR033985">
    <property type="entry name" value="SusD-like_N"/>
</dbReference>
<keyword evidence="3" id="KW-0732">Signal</keyword>
<organism evidence="8 9">
    <name type="scientific">Chryseolinea lacunae</name>
    <dbReference type="NCBI Taxonomy" id="2801331"/>
    <lineage>
        <taxon>Bacteria</taxon>
        <taxon>Pseudomonadati</taxon>
        <taxon>Bacteroidota</taxon>
        <taxon>Cytophagia</taxon>
        <taxon>Cytophagales</taxon>
        <taxon>Fulvivirgaceae</taxon>
        <taxon>Chryseolinea</taxon>
    </lineage>
</organism>
<comment type="similarity">
    <text evidence="2">Belongs to the SusD family.</text>
</comment>
<accession>A0ABS1KUB9</accession>
<evidence type="ECO:0000256" key="2">
    <source>
        <dbReference type="ARBA" id="ARBA00006275"/>
    </source>
</evidence>
<dbReference type="Pfam" id="PF07980">
    <property type="entry name" value="SusD_RagB"/>
    <property type="match status" value="1"/>
</dbReference>
<evidence type="ECO:0000313" key="9">
    <source>
        <dbReference type="Proteomes" id="UP000613030"/>
    </source>
</evidence>
<dbReference type="RefSeq" id="WP_202011899.1">
    <property type="nucleotide sequence ID" value="NZ_JAERRB010000005.1"/>
</dbReference>
<evidence type="ECO:0000259" key="6">
    <source>
        <dbReference type="Pfam" id="PF07980"/>
    </source>
</evidence>
<gene>
    <name evidence="8" type="ORF">JI741_17555</name>
</gene>
<dbReference type="EMBL" id="JAERRB010000005">
    <property type="protein sequence ID" value="MBL0743040.1"/>
    <property type="molecule type" value="Genomic_DNA"/>
</dbReference>
<protein>
    <submittedName>
        <fullName evidence="8">RagB/SusD family nutrient uptake outer membrane protein</fullName>
    </submittedName>
</protein>
<keyword evidence="5" id="KW-0998">Cell outer membrane</keyword>
<evidence type="ECO:0000256" key="3">
    <source>
        <dbReference type="ARBA" id="ARBA00022729"/>
    </source>
</evidence>
<dbReference type="Proteomes" id="UP000613030">
    <property type="component" value="Unassembled WGS sequence"/>
</dbReference>
<feature type="domain" description="RagB/SusD" evidence="6">
    <location>
        <begin position="272"/>
        <end position="534"/>
    </location>
</feature>
<sequence>MKKITTSLFMIMLLGVVSCNDFLDVPLKGNISTDVFASEQAVTGCYAAFYSNDKDWQIWEAWHIYAMGNILSDDAYKGGQNDGDQPDLGIMERFETLPSNPAIRSVYRLNYHYIFFFNTALEGLSKATDVSESIRDRYIGEVKFLRAYAYMRIMMAYGSESKDKGLPIIDHVLLQSEMGKVPRSNFMDTWNFIINELKDAEARLPVKSSYPVDQVGRATKGAAQALLTRSYLYTKDWVNCEAYASKVIDSKEYRLAPEFKDVFSKDKEHGVESIFELGYTIDKYFGTGYDFSHASWWASAQQPRGAYGGWGLSGLSKDLLTEFEQNPGDPRIVWTFLFEGDEDVSKGNASVVSFSGGLNPDKMHLRKLWDPLNFLLPVGQTDYNYTVIRYADVLLMYAEAANENGKIAQAQDALNTVRKRARESSFTDPYRNVKGYEFDEAMDAEDRVPDVTAGDKTSLRNAIWHERRVELAGENLRFFDLVRQGRAGSVLRSFAAKYSTLKGKAFQDGKHESFPIPQDEVALSNSLISQNPGY</sequence>
<comment type="subcellular location">
    <subcellularLocation>
        <location evidence="1">Cell outer membrane</location>
    </subcellularLocation>
</comment>
<dbReference type="InterPro" id="IPR011990">
    <property type="entry name" value="TPR-like_helical_dom_sf"/>
</dbReference>